<feature type="domain" description="Luciferase-like" evidence="2">
    <location>
        <begin position="15"/>
        <end position="319"/>
    </location>
</feature>
<dbReference type="Pfam" id="PF00296">
    <property type="entry name" value="Bac_luciferase"/>
    <property type="match status" value="1"/>
</dbReference>
<organism evidence="3 4">
    <name type="scientific">Spongiibacter pelagi</name>
    <dbReference type="NCBI Taxonomy" id="2760804"/>
    <lineage>
        <taxon>Bacteria</taxon>
        <taxon>Pseudomonadati</taxon>
        <taxon>Pseudomonadota</taxon>
        <taxon>Gammaproteobacteria</taxon>
        <taxon>Cellvibrionales</taxon>
        <taxon>Spongiibacteraceae</taxon>
        <taxon>Spongiibacter</taxon>
    </lineage>
</organism>
<name>A0A927C4G0_9GAMM</name>
<evidence type="ECO:0000313" key="4">
    <source>
        <dbReference type="Proteomes" id="UP000610558"/>
    </source>
</evidence>
<sequence>MKLGLLLGYSGAKLDIPLDQIRHAESLGFDSVWTAEAYGSDAVSTAAWILAQTDKIKVGTGIMQMPARTPATTAMSAMSLDKLSDGRFILGLGVSGPQVVEGWHGVPYGKPLTRTREYIEIIRQIFRREAPLEFQGEIYQVPNHGPGTTGLGKPLKSILHGNPDIPIYTASITPKSLSMAAEIADGFIPVWMDPDKFSVFESDLQKGLEKAGKTLKDFAVCPYVGAIMDDNIDGCRYFVKDFLALYIGGMGAKGKNFYTDYATRLGYGDAAEQIQDYYLAGEKDKAREAVPDSLVDEVALVGPAGRIRERAQDWKAAAARNEVNSMLVQCPQAEARELLAEIFL</sequence>
<dbReference type="InterPro" id="IPR036661">
    <property type="entry name" value="Luciferase-like_sf"/>
</dbReference>
<reference evidence="3" key="1">
    <citation type="submission" date="2020-09" db="EMBL/GenBank/DDBJ databases">
        <authorList>
            <person name="Yoon J.-W."/>
        </authorList>
    </citation>
    <scope>NUCLEOTIDE SEQUENCE</scope>
    <source>
        <strain evidence="3">KMU-158</strain>
    </source>
</reference>
<accession>A0A927C4G0</accession>
<dbReference type="Proteomes" id="UP000610558">
    <property type="component" value="Unassembled WGS sequence"/>
</dbReference>
<dbReference type="InterPro" id="IPR019951">
    <property type="entry name" value="F420_OxRdatse_Rv3520c_pred"/>
</dbReference>
<dbReference type="Gene3D" id="3.20.20.30">
    <property type="entry name" value="Luciferase-like domain"/>
    <property type="match status" value="1"/>
</dbReference>
<comment type="caution">
    <text evidence="3">The sequence shown here is derived from an EMBL/GenBank/DDBJ whole genome shotgun (WGS) entry which is preliminary data.</text>
</comment>
<dbReference type="PANTHER" id="PTHR43244:SF1">
    <property type="entry name" value="5,10-METHYLENETETRAHYDROMETHANOPTERIN REDUCTASE"/>
    <property type="match status" value="1"/>
</dbReference>
<proteinExistence type="predicted"/>
<dbReference type="RefSeq" id="WP_190766400.1">
    <property type="nucleotide sequence ID" value="NZ_JACXLD010000009.1"/>
</dbReference>
<dbReference type="SUPFAM" id="SSF51679">
    <property type="entry name" value="Bacterial luciferase-like"/>
    <property type="match status" value="1"/>
</dbReference>
<dbReference type="AlphaFoldDB" id="A0A927C4G0"/>
<keyword evidence="1" id="KW-0560">Oxidoreductase</keyword>
<dbReference type="GO" id="GO:0016705">
    <property type="term" value="F:oxidoreductase activity, acting on paired donors, with incorporation or reduction of molecular oxygen"/>
    <property type="evidence" value="ECO:0007669"/>
    <property type="project" value="InterPro"/>
</dbReference>
<evidence type="ECO:0000256" key="1">
    <source>
        <dbReference type="ARBA" id="ARBA00023002"/>
    </source>
</evidence>
<gene>
    <name evidence="3" type="ORF">IB286_13345</name>
</gene>
<keyword evidence="4" id="KW-1185">Reference proteome</keyword>
<dbReference type="PANTHER" id="PTHR43244">
    <property type="match status" value="1"/>
</dbReference>
<dbReference type="InterPro" id="IPR011251">
    <property type="entry name" value="Luciferase-like_dom"/>
</dbReference>
<dbReference type="EMBL" id="JACXLD010000009">
    <property type="protein sequence ID" value="MBD2859988.1"/>
    <property type="molecule type" value="Genomic_DNA"/>
</dbReference>
<protein>
    <submittedName>
        <fullName evidence="3">LLM class F420-dependent oxidoreductase</fullName>
    </submittedName>
</protein>
<dbReference type="NCBIfam" id="TIGR03559">
    <property type="entry name" value="F420_Rv3520c"/>
    <property type="match status" value="1"/>
</dbReference>
<evidence type="ECO:0000313" key="3">
    <source>
        <dbReference type="EMBL" id="MBD2859988.1"/>
    </source>
</evidence>
<evidence type="ECO:0000259" key="2">
    <source>
        <dbReference type="Pfam" id="PF00296"/>
    </source>
</evidence>
<dbReference type="InterPro" id="IPR050564">
    <property type="entry name" value="F420-G6PD/mer"/>
</dbReference>
<dbReference type="CDD" id="cd01097">
    <property type="entry name" value="Tetrahydromethanopterin_reductase"/>
    <property type="match status" value="1"/>
</dbReference>